<sequence>MAFPYRPMSDQERRPRTIGAPSTALGRAAYGNPGVIRPPLSSQERRGNTVGAPSQWLGQQQSWMAAGNQGPTPPVGNAGSPVPPQSPVPPWQNRRNPIDGTPGFMTQDEMNTRDFGPNWRSYVTPLSHSSMPLQAGQPGRFGPGAGQPPQQQPAVPQPPAPQMPYYPGQGMGMSGGYQQPLKDKGTLNNGAQFSIPVGANQPLDSYGAMGGGDMGRLPQLASMLRERQAANSAPMAASGAPQIPVAPRDPILQGVSTAYGGSSYVDPANVPAGQSFKVGAAPTLGGMLRNHGRDLNVRSNGDGTVTLLPPEGWSPNWSNKSVAERNAIRGQKAEQRASLVAERNGQDTFQNRREGRLAAMLNGRGPAANTGSQASINSRQLGTQGLLNRQNLLNSEIAASVKEQFPDGVTNVRDSQSHANSVATSLHQQVVSGQRTWEDALRQAEIEDRQRMASGIGVNGASVASVLQQFRKGQDWMKNEYSPYSGAF</sequence>
<feature type="compositionally biased region" description="Pro residues" evidence="1">
    <location>
        <begin position="81"/>
        <end position="90"/>
    </location>
</feature>
<proteinExistence type="predicted"/>
<dbReference type="STRING" id="1576369.SAMN05421753_104148"/>
<evidence type="ECO:0000313" key="3">
    <source>
        <dbReference type="Proteomes" id="UP000199518"/>
    </source>
</evidence>
<evidence type="ECO:0000256" key="1">
    <source>
        <dbReference type="SAM" id="MobiDB-lite"/>
    </source>
</evidence>
<accession>A0A1I3EB88</accession>
<reference evidence="3" key="1">
    <citation type="submission" date="2016-10" db="EMBL/GenBank/DDBJ databases">
        <authorList>
            <person name="Varghese N."/>
            <person name="Submissions S."/>
        </authorList>
    </citation>
    <scope>NUCLEOTIDE SEQUENCE [LARGE SCALE GENOMIC DNA]</scope>
    <source>
        <strain evidence="3">DSM 26348</strain>
    </source>
</reference>
<feature type="compositionally biased region" description="Pro residues" evidence="1">
    <location>
        <begin position="155"/>
        <end position="164"/>
    </location>
</feature>
<keyword evidence="3" id="KW-1185">Reference proteome</keyword>
<dbReference type="RefSeq" id="WP_092048509.1">
    <property type="nucleotide sequence ID" value="NZ_FOQD01000004.1"/>
</dbReference>
<protein>
    <submittedName>
        <fullName evidence="2">Uncharacterized protein</fullName>
    </submittedName>
</protein>
<name>A0A1I3EB88_9PLAN</name>
<dbReference type="EMBL" id="FOQD01000004">
    <property type="protein sequence ID" value="SFH96168.1"/>
    <property type="molecule type" value="Genomic_DNA"/>
</dbReference>
<feature type="region of interest" description="Disordered" evidence="1">
    <location>
        <begin position="1"/>
        <end position="193"/>
    </location>
</feature>
<organism evidence="2 3">
    <name type="scientific">Planctomicrobium piriforme</name>
    <dbReference type="NCBI Taxonomy" id="1576369"/>
    <lineage>
        <taxon>Bacteria</taxon>
        <taxon>Pseudomonadati</taxon>
        <taxon>Planctomycetota</taxon>
        <taxon>Planctomycetia</taxon>
        <taxon>Planctomycetales</taxon>
        <taxon>Planctomycetaceae</taxon>
        <taxon>Planctomicrobium</taxon>
    </lineage>
</organism>
<evidence type="ECO:0000313" key="2">
    <source>
        <dbReference type="EMBL" id="SFH96168.1"/>
    </source>
</evidence>
<dbReference type="AlphaFoldDB" id="A0A1I3EB88"/>
<gene>
    <name evidence="2" type="ORF">SAMN05421753_104148</name>
</gene>
<dbReference type="Proteomes" id="UP000199518">
    <property type="component" value="Unassembled WGS sequence"/>
</dbReference>